<evidence type="ECO:0000256" key="3">
    <source>
        <dbReference type="ARBA" id="ARBA00022989"/>
    </source>
</evidence>
<name>A0AAV0REM7_9ROSI</name>
<protein>
    <submittedName>
        <fullName evidence="5">Uncharacterized protein</fullName>
    </submittedName>
</protein>
<dbReference type="AlphaFoldDB" id="A0AAV0REM7"/>
<proteinExistence type="predicted"/>
<keyword evidence="4" id="KW-0472">Membrane</keyword>
<keyword evidence="3" id="KW-1133">Transmembrane helix</keyword>
<comment type="caution">
    <text evidence="5">The sequence shown here is derived from an EMBL/GenBank/DDBJ whole genome shotgun (WGS) entry which is preliminary data.</text>
</comment>
<evidence type="ECO:0000313" key="5">
    <source>
        <dbReference type="EMBL" id="CAI0556090.1"/>
    </source>
</evidence>
<evidence type="ECO:0000256" key="2">
    <source>
        <dbReference type="ARBA" id="ARBA00022692"/>
    </source>
</evidence>
<reference evidence="5" key="1">
    <citation type="submission" date="2022-08" db="EMBL/GenBank/DDBJ databases">
        <authorList>
            <person name="Gutierrez-Valencia J."/>
        </authorList>
    </citation>
    <scope>NUCLEOTIDE SEQUENCE</scope>
</reference>
<dbReference type="EMBL" id="CAMGYJ010000010">
    <property type="protein sequence ID" value="CAI0556090.1"/>
    <property type="molecule type" value="Genomic_DNA"/>
</dbReference>
<dbReference type="GO" id="GO:0034975">
    <property type="term" value="P:protein folding in endoplasmic reticulum"/>
    <property type="evidence" value="ECO:0007669"/>
    <property type="project" value="TreeGrafter"/>
</dbReference>
<dbReference type="InterPro" id="IPR045120">
    <property type="entry name" value="Suco/Slp1-like"/>
</dbReference>
<evidence type="ECO:0000313" key="6">
    <source>
        <dbReference type="Proteomes" id="UP001154282"/>
    </source>
</evidence>
<dbReference type="GO" id="GO:0005737">
    <property type="term" value="C:cytoplasm"/>
    <property type="evidence" value="ECO:0007669"/>
    <property type="project" value="TreeGrafter"/>
</dbReference>
<dbReference type="PANTHER" id="PTHR12953:SF0">
    <property type="entry name" value="SUN DOMAIN-CONTAINING OSSIFICATION FACTOR"/>
    <property type="match status" value="1"/>
</dbReference>
<sequence length="82" mass="9561">MQKARSLDRSLSILERYVEEVNSRYGNIFQEFDKEIAGKTLTLEKIKLDMKSLHDSQQLMVSGSVVHSDCFVLDQTPEWYFS</sequence>
<accession>A0AAV0REM7</accession>
<dbReference type="Proteomes" id="UP001154282">
    <property type="component" value="Unassembled WGS sequence"/>
</dbReference>
<gene>
    <name evidence="5" type="ORF">LITE_LOCUS47831</name>
</gene>
<dbReference type="GO" id="GO:0016020">
    <property type="term" value="C:membrane"/>
    <property type="evidence" value="ECO:0007669"/>
    <property type="project" value="UniProtKB-SubCell"/>
</dbReference>
<keyword evidence="2" id="KW-0812">Transmembrane</keyword>
<keyword evidence="6" id="KW-1185">Reference proteome</keyword>
<evidence type="ECO:0000256" key="4">
    <source>
        <dbReference type="ARBA" id="ARBA00023136"/>
    </source>
</evidence>
<evidence type="ECO:0000256" key="1">
    <source>
        <dbReference type="ARBA" id="ARBA00004370"/>
    </source>
</evidence>
<comment type="subcellular location">
    <subcellularLocation>
        <location evidence="1">Membrane</location>
    </subcellularLocation>
</comment>
<dbReference type="PANTHER" id="PTHR12953">
    <property type="entry name" value="MEMBRANE PROTEIN CH1 RELATED"/>
    <property type="match status" value="1"/>
</dbReference>
<organism evidence="5 6">
    <name type="scientific">Linum tenue</name>
    <dbReference type="NCBI Taxonomy" id="586396"/>
    <lineage>
        <taxon>Eukaryota</taxon>
        <taxon>Viridiplantae</taxon>
        <taxon>Streptophyta</taxon>
        <taxon>Embryophyta</taxon>
        <taxon>Tracheophyta</taxon>
        <taxon>Spermatophyta</taxon>
        <taxon>Magnoliopsida</taxon>
        <taxon>eudicotyledons</taxon>
        <taxon>Gunneridae</taxon>
        <taxon>Pentapetalae</taxon>
        <taxon>rosids</taxon>
        <taxon>fabids</taxon>
        <taxon>Malpighiales</taxon>
        <taxon>Linaceae</taxon>
        <taxon>Linum</taxon>
    </lineage>
</organism>